<evidence type="ECO:0000256" key="2">
    <source>
        <dbReference type="ARBA" id="ARBA00022448"/>
    </source>
</evidence>
<dbReference type="PROSITE" id="PS00430">
    <property type="entry name" value="TONB_DEPENDENT_REC_1"/>
    <property type="match status" value="1"/>
</dbReference>
<dbReference type="PANTHER" id="PTHR47234:SF2">
    <property type="entry name" value="TONB-DEPENDENT RECEPTOR"/>
    <property type="match status" value="1"/>
</dbReference>
<dbReference type="PROSITE" id="PS52016">
    <property type="entry name" value="TONB_DEPENDENT_REC_3"/>
    <property type="match status" value="1"/>
</dbReference>
<keyword evidence="2 9" id="KW-0813">Transport</keyword>
<gene>
    <name evidence="12" type="ORF">CW740_10680</name>
</gene>
<dbReference type="OrthoDB" id="9760494at2"/>
<dbReference type="PANTHER" id="PTHR47234">
    <property type="match status" value="1"/>
</dbReference>
<dbReference type="AlphaFoldDB" id="A0A2K9AL75"/>
<keyword evidence="12" id="KW-0675">Receptor</keyword>
<dbReference type="SUPFAM" id="SSF56935">
    <property type="entry name" value="Porins"/>
    <property type="match status" value="1"/>
</dbReference>
<evidence type="ECO:0000313" key="12">
    <source>
        <dbReference type="EMBL" id="AUD79684.1"/>
    </source>
</evidence>
<dbReference type="InterPro" id="IPR039426">
    <property type="entry name" value="TonB-dep_rcpt-like"/>
</dbReference>
<keyword evidence="5" id="KW-0732">Signal</keyword>
<reference evidence="12 13" key="1">
    <citation type="submission" date="2017-12" db="EMBL/GenBank/DDBJ databases">
        <title>Kangiella profundi FT102 completed genome.</title>
        <authorList>
            <person name="Xu J."/>
            <person name="Wang J."/>
            <person name="Lu Y."/>
        </authorList>
    </citation>
    <scope>NUCLEOTIDE SEQUENCE [LARGE SCALE GENOMIC DNA]</scope>
    <source>
        <strain evidence="12 13">FT102</strain>
    </source>
</reference>
<evidence type="ECO:0000256" key="6">
    <source>
        <dbReference type="ARBA" id="ARBA00023077"/>
    </source>
</evidence>
<evidence type="ECO:0000256" key="10">
    <source>
        <dbReference type="PROSITE-ProRule" id="PRU10143"/>
    </source>
</evidence>
<organism evidence="12 13">
    <name type="scientific">Kangiella profundi</name>
    <dbReference type="NCBI Taxonomy" id="1561924"/>
    <lineage>
        <taxon>Bacteria</taxon>
        <taxon>Pseudomonadati</taxon>
        <taxon>Pseudomonadota</taxon>
        <taxon>Gammaproteobacteria</taxon>
        <taxon>Kangiellales</taxon>
        <taxon>Kangiellaceae</taxon>
        <taxon>Kangiella</taxon>
    </lineage>
</organism>
<feature type="short sequence motif" description="TonB box" evidence="10">
    <location>
        <begin position="42"/>
        <end position="48"/>
    </location>
</feature>
<comment type="subcellular location">
    <subcellularLocation>
        <location evidence="1 9">Cell outer membrane</location>
        <topology evidence="1 9">Multi-pass membrane protein</topology>
    </subcellularLocation>
</comment>
<dbReference type="KEGG" id="kpd:CW740_10680"/>
<evidence type="ECO:0000256" key="11">
    <source>
        <dbReference type="RuleBase" id="RU003357"/>
    </source>
</evidence>
<keyword evidence="7 9" id="KW-0472">Membrane</keyword>
<dbReference type="EMBL" id="CP025120">
    <property type="protein sequence ID" value="AUD79684.1"/>
    <property type="molecule type" value="Genomic_DNA"/>
</dbReference>
<keyword evidence="4 9" id="KW-0812">Transmembrane</keyword>
<dbReference type="Proteomes" id="UP000232693">
    <property type="component" value="Chromosome"/>
</dbReference>
<dbReference type="InterPro" id="IPR036942">
    <property type="entry name" value="Beta-barrel_TonB_sf"/>
</dbReference>
<dbReference type="InterPro" id="IPR000531">
    <property type="entry name" value="Beta-barrel_TonB"/>
</dbReference>
<comment type="similarity">
    <text evidence="9 11">Belongs to the TonB-dependent receptor family.</text>
</comment>
<sequence>MTNKTMIAKAVKYALYSGFAASMAVAAPATFAAEEEADDAETVVVTGSRLKRTDVEGANPVTVITREQIELSGEISAAELLRNTTFNTTGSFRPQSGSSAQGVAMIDLRGIGSSRSLVLVDGRRLTMSPSTGSSQDLNSIPMGAIERVEILTDGASAIYGSDAIGGVVNVITRKDYNGAEVSLQKGEPSIPSEGGEREAGSVVFGSSNDTTSLLGGVSWNKRDIVFQRAFPWVTPGASIYGNNWTRTDFSNAFTAIPGGCNEDNFYANGAACAYNFNATNANEASTTNESLYLKASHMVNDDWSIYANATIAKNDSFGRYAPAPDSNYFYSGLTTPADSYNNPTNPDAWMYDPNNPNAVAYDASIGANEPMWFFHRFAAAGNRDNTVQNENIDFLFGTTGYVGDVELDFSVRRVRNQTVEIGNGYLAAQTAWTFVNDFNPGYEVYGDNTSTFDPDLYRYGYDIQNPSSNPTNVLRGSVVTTSRVSNFDFDEIFASAAFDIGELDGGTIQMFVGADRREEYYSDAYDAQSEAGLVGGSAGNSAGGGRDVTAAYFETLLPFTEDLEVSVAGRFDDYSDYGNDFSPKVSVRYQPMDELTLRASFGQGFRAPTLDILTQQTAFSADPVQDEATCLAFGEPADCEVQINAYRIANPDLESEQSDQYAFGLAYQPTDWFNFTLDYYNIQIDNRIAFFSSQGLINREQAGDPIPAGLGVTRRANGSIAQILTGYGNEGDLETDGVDLNARFNFDFEDAGRLASNFQVSWIDNLSIDGGRNLVRDPGVPQWRAVLQNVYNINDFTVAWNVNTIGGQYIDVESVPGNDGVGRSGNMGVWTTHDLQVSYNTPWDGQISVGAQNVFEKYPTIEDFDGREYNYYLYNGYGRVAYVRYTQTF</sequence>
<keyword evidence="13" id="KW-1185">Reference proteome</keyword>
<evidence type="ECO:0000256" key="9">
    <source>
        <dbReference type="PROSITE-ProRule" id="PRU01360"/>
    </source>
</evidence>
<evidence type="ECO:0000256" key="5">
    <source>
        <dbReference type="ARBA" id="ARBA00022729"/>
    </source>
</evidence>
<protein>
    <submittedName>
        <fullName evidence="12">TonB-dependent receptor</fullName>
    </submittedName>
</protein>
<dbReference type="Gene3D" id="2.40.170.20">
    <property type="entry name" value="TonB-dependent receptor, beta-barrel domain"/>
    <property type="match status" value="1"/>
</dbReference>
<name>A0A2K9AL75_9GAMM</name>
<evidence type="ECO:0000256" key="4">
    <source>
        <dbReference type="ARBA" id="ARBA00022692"/>
    </source>
</evidence>
<evidence type="ECO:0000256" key="8">
    <source>
        <dbReference type="ARBA" id="ARBA00023237"/>
    </source>
</evidence>
<evidence type="ECO:0000256" key="7">
    <source>
        <dbReference type="ARBA" id="ARBA00023136"/>
    </source>
</evidence>
<evidence type="ECO:0000313" key="13">
    <source>
        <dbReference type="Proteomes" id="UP000232693"/>
    </source>
</evidence>
<dbReference type="Gene3D" id="2.170.130.10">
    <property type="entry name" value="TonB-dependent receptor, plug domain"/>
    <property type="match status" value="1"/>
</dbReference>
<dbReference type="InterPro" id="IPR010916">
    <property type="entry name" value="TonB_box_CS"/>
</dbReference>
<keyword evidence="8 9" id="KW-0998">Cell outer membrane</keyword>
<keyword evidence="3 9" id="KW-1134">Transmembrane beta strand</keyword>
<evidence type="ECO:0000256" key="3">
    <source>
        <dbReference type="ARBA" id="ARBA00022452"/>
    </source>
</evidence>
<keyword evidence="6 10" id="KW-0798">TonB box</keyword>
<evidence type="ECO:0000256" key="1">
    <source>
        <dbReference type="ARBA" id="ARBA00004571"/>
    </source>
</evidence>
<accession>A0A2K9AL75</accession>
<dbReference type="Pfam" id="PF00593">
    <property type="entry name" value="TonB_dep_Rec_b-barrel"/>
    <property type="match status" value="1"/>
</dbReference>
<dbReference type="RefSeq" id="WP_106647483.1">
    <property type="nucleotide sequence ID" value="NZ_BMGO01000001.1"/>
</dbReference>
<dbReference type="InterPro" id="IPR037066">
    <property type="entry name" value="Plug_dom_sf"/>
</dbReference>
<dbReference type="Pfam" id="PF07715">
    <property type="entry name" value="Plug"/>
    <property type="match status" value="1"/>
</dbReference>
<dbReference type="GO" id="GO:0009279">
    <property type="term" value="C:cell outer membrane"/>
    <property type="evidence" value="ECO:0007669"/>
    <property type="project" value="UniProtKB-SubCell"/>
</dbReference>
<dbReference type="InterPro" id="IPR012910">
    <property type="entry name" value="Plug_dom"/>
</dbReference>
<proteinExistence type="inferred from homology"/>